<evidence type="ECO:0000256" key="3">
    <source>
        <dbReference type="ARBA" id="ARBA00022827"/>
    </source>
</evidence>
<proteinExistence type="inferred from homology"/>
<evidence type="ECO:0000256" key="2">
    <source>
        <dbReference type="ARBA" id="ARBA00022630"/>
    </source>
</evidence>
<dbReference type="PANTHER" id="PTHR42877:SF6">
    <property type="entry name" value="MONOOXYGENASE, PUTATIVE (AFU_ORTHOLOGUE AFUA_3G15050)-RELATED"/>
    <property type="match status" value="1"/>
</dbReference>
<accession>S3D2R3</accession>
<dbReference type="InterPro" id="IPR020946">
    <property type="entry name" value="Flavin_mOase-like"/>
</dbReference>
<keyword evidence="2" id="KW-0285">Flavoprotein</keyword>
<dbReference type="GeneID" id="19471243"/>
<dbReference type="Proteomes" id="UP000016922">
    <property type="component" value="Unassembled WGS sequence"/>
</dbReference>
<dbReference type="PANTHER" id="PTHR42877">
    <property type="entry name" value="L-ORNITHINE N(5)-MONOOXYGENASE-RELATED"/>
    <property type="match status" value="1"/>
</dbReference>
<dbReference type="GO" id="GO:0050660">
    <property type="term" value="F:flavin adenine dinucleotide binding"/>
    <property type="evidence" value="ECO:0007669"/>
    <property type="project" value="InterPro"/>
</dbReference>
<keyword evidence="3" id="KW-0274">FAD</keyword>
<dbReference type="SUPFAM" id="SSF51905">
    <property type="entry name" value="FAD/NAD(P)-binding domain"/>
    <property type="match status" value="2"/>
</dbReference>
<dbReference type="InterPro" id="IPR036188">
    <property type="entry name" value="FAD/NAD-bd_sf"/>
</dbReference>
<evidence type="ECO:0000256" key="4">
    <source>
        <dbReference type="ARBA" id="ARBA00023002"/>
    </source>
</evidence>
<dbReference type="OMA" id="HGFPYTY"/>
<evidence type="ECO:0000313" key="5">
    <source>
        <dbReference type="EMBL" id="EPE32120.1"/>
    </source>
</evidence>
<keyword evidence="4" id="KW-0560">Oxidoreductase</keyword>
<dbReference type="eggNOG" id="KOG1399">
    <property type="taxonomic scope" value="Eukaryota"/>
</dbReference>
<protein>
    <submittedName>
        <fullName evidence="5">FAD/NAD(P)-binding protein</fullName>
    </submittedName>
</protein>
<dbReference type="Gene3D" id="3.50.50.60">
    <property type="entry name" value="FAD/NAD(P)-binding domain"/>
    <property type="match status" value="2"/>
</dbReference>
<dbReference type="OrthoDB" id="74360at2759"/>
<evidence type="ECO:0000313" key="6">
    <source>
        <dbReference type="Proteomes" id="UP000016922"/>
    </source>
</evidence>
<dbReference type="EMBL" id="KE145360">
    <property type="protein sequence ID" value="EPE32120.1"/>
    <property type="molecule type" value="Genomic_DNA"/>
</dbReference>
<dbReference type="KEGG" id="glz:GLAREA_12202"/>
<dbReference type="HOGENOM" id="CLU_006937_6_1_1"/>
<sequence length="591" mass="66893">MAELQAKERLKSISGHLANTTRESVRPKFELEDHMVDYVRPLRVGVVGAGISGISAGVLLPAKVPGIDLTIYEKNSDVGGTWVENIYPGVRCDVPANVYQSTFAPNTQWTEAFAQGHEIRKYWQDLAKKHNVYQYVKFSNQIQHAEWLPTESKWAVTIQDLKNQETRVEKFDIFITAIGRFNAWKLPDYPGIEDYKGHLRHSSNWDPSFDPTSKTVAVIGNGASGIQVVPELQKVVKHLDHYARSRTWIAGSLGGLDRKAEPMYFSEEQLKEFENPEKYLEFRKELENTYWKRFGAVMKGSKENLAAKEEFRELMRRRLVDKPELLDLIVPDFSPHCRRLTPGPGYLEALSQPNVSFIQDKIARITPTGIETVSGVHREVDAIICSTGANTDYALPFPVISHGTNLASAWKPDGEFGFPYTYLGIATPGFPNLFYIHGPNAAGASGTLPHSVENQVVYIAKLLRKLSNQGIKTVVPKKEAADDFVEYCDSFFPTTVLSEECSSWSNGGIPGGKIHGHWPGSSAHSTFVRRSPRWEDFDYELLDNNKSKNRFAYWGNGWTSKELDPESDLTPYLKHPEKVDLRDWHESWWDL</sequence>
<organism evidence="5 6">
    <name type="scientific">Glarea lozoyensis (strain ATCC 20868 / MF5171)</name>
    <dbReference type="NCBI Taxonomy" id="1116229"/>
    <lineage>
        <taxon>Eukaryota</taxon>
        <taxon>Fungi</taxon>
        <taxon>Dikarya</taxon>
        <taxon>Ascomycota</taxon>
        <taxon>Pezizomycotina</taxon>
        <taxon>Leotiomycetes</taxon>
        <taxon>Helotiales</taxon>
        <taxon>Helotiaceae</taxon>
        <taxon>Glarea</taxon>
    </lineage>
</organism>
<dbReference type="RefSeq" id="XP_008081175.1">
    <property type="nucleotide sequence ID" value="XM_008082984.1"/>
</dbReference>
<dbReference type="Pfam" id="PF00743">
    <property type="entry name" value="FMO-like"/>
    <property type="match status" value="1"/>
</dbReference>
<keyword evidence="6" id="KW-1185">Reference proteome</keyword>
<dbReference type="GO" id="GO:0004499">
    <property type="term" value="F:N,N-dimethylaniline monooxygenase activity"/>
    <property type="evidence" value="ECO:0007669"/>
    <property type="project" value="InterPro"/>
</dbReference>
<dbReference type="GO" id="GO:0050661">
    <property type="term" value="F:NADP binding"/>
    <property type="evidence" value="ECO:0007669"/>
    <property type="project" value="InterPro"/>
</dbReference>
<dbReference type="InterPro" id="IPR051209">
    <property type="entry name" value="FAD-bind_Monooxygenase_sf"/>
</dbReference>
<comment type="similarity">
    <text evidence="1">Belongs to the FAD-binding monooxygenase family.</text>
</comment>
<reference evidence="5 6" key="1">
    <citation type="journal article" date="2013" name="BMC Genomics">
        <title>Genomics-driven discovery of the pneumocandin biosynthetic gene cluster in the fungus Glarea lozoyensis.</title>
        <authorList>
            <person name="Chen L."/>
            <person name="Yue Q."/>
            <person name="Zhang X."/>
            <person name="Xiang M."/>
            <person name="Wang C."/>
            <person name="Li S."/>
            <person name="Che Y."/>
            <person name="Ortiz-Lopez F.J."/>
            <person name="Bills G.F."/>
            <person name="Liu X."/>
            <person name="An Z."/>
        </authorList>
    </citation>
    <scope>NUCLEOTIDE SEQUENCE [LARGE SCALE GENOMIC DNA]</scope>
    <source>
        <strain evidence="6">ATCC 20868 / MF5171</strain>
    </source>
</reference>
<name>S3D2R3_GLAL2</name>
<evidence type="ECO:0000256" key="1">
    <source>
        <dbReference type="ARBA" id="ARBA00010139"/>
    </source>
</evidence>
<dbReference type="AlphaFoldDB" id="S3D2R3"/>
<gene>
    <name evidence="5" type="ORF">GLAREA_12202</name>
</gene>